<proteinExistence type="predicted"/>
<evidence type="ECO:0000256" key="1">
    <source>
        <dbReference type="SAM" id="Coils"/>
    </source>
</evidence>
<sequence>MHKFVLAQTRHERQECSQLQLESGKLHAENLRYREALSNASCPTCGQTSSAQLYMDKNQLRMENARLKEELNRITSIASEYVKRPFSNYSTNISHRVRFNSLDMEAGTNEGTAIMGTDMYDAAEYHVAELVMTYVDGIDHRKGM</sequence>
<dbReference type="Proteomes" id="UP000594638">
    <property type="component" value="Unassembled WGS sequence"/>
</dbReference>
<keyword evidence="2" id="KW-0371">Homeobox</keyword>
<comment type="caution">
    <text evidence="2">The sequence shown here is derived from an EMBL/GenBank/DDBJ whole genome shotgun (WGS) entry which is preliminary data.</text>
</comment>
<gene>
    <name evidence="2" type="ORF">OLEA9_A119080</name>
</gene>
<organism evidence="2 3">
    <name type="scientific">Olea europaea subsp. europaea</name>
    <dbReference type="NCBI Taxonomy" id="158383"/>
    <lineage>
        <taxon>Eukaryota</taxon>
        <taxon>Viridiplantae</taxon>
        <taxon>Streptophyta</taxon>
        <taxon>Embryophyta</taxon>
        <taxon>Tracheophyta</taxon>
        <taxon>Spermatophyta</taxon>
        <taxon>Magnoliopsida</taxon>
        <taxon>eudicotyledons</taxon>
        <taxon>Gunneridae</taxon>
        <taxon>Pentapetalae</taxon>
        <taxon>asterids</taxon>
        <taxon>lamiids</taxon>
        <taxon>Lamiales</taxon>
        <taxon>Oleaceae</taxon>
        <taxon>Oleeae</taxon>
        <taxon>Olea</taxon>
    </lineage>
</organism>
<accession>A0A8S0U6H4</accession>
<dbReference type="PANTHER" id="PTHR45654:SF77">
    <property type="entry name" value="HOMEOBOX-LEUCINE ZIPPER PROTEIN MERISTEM L1"/>
    <property type="match status" value="1"/>
</dbReference>
<feature type="coiled-coil region" evidence="1">
    <location>
        <begin position="50"/>
        <end position="77"/>
    </location>
</feature>
<dbReference type="EMBL" id="CACTIH010007425">
    <property type="protein sequence ID" value="CAA3013166.1"/>
    <property type="molecule type" value="Genomic_DNA"/>
</dbReference>
<dbReference type="GO" id="GO:0003677">
    <property type="term" value="F:DNA binding"/>
    <property type="evidence" value="ECO:0007669"/>
    <property type="project" value="UniProtKB-KW"/>
</dbReference>
<dbReference type="AlphaFoldDB" id="A0A8S0U6H4"/>
<protein>
    <submittedName>
        <fullName evidence="2">Homeobox-leucine zipper HDG2-like isoform X1</fullName>
    </submittedName>
</protein>
<name>A0A8S0U6H4_OLEEU</name>
<keyword evidence="2" id="KW-0238">DNA-binding</keyword>
<evidence type="ECO:0000313" key="3">
    <source>
        <dbReference type="Proteomes" id="UP000594638"/>
    </source>
</evidence>
<dbReference type="Gramene" id="OE9A119080T1">
    <property type="protein sequence ID" value="OE9A119080C1"/>
    <property type="gene ID" value="OE9A119080"/>
</dbReference>
<dbReference type="PANTHER" id="PTHR45654">
    <property type="entry name" value="HOMEOBOX-LEUCINE ZIPPER PROTEIN MERISTEM L1"/>
    <property type="match status" value="1"/>
</dbReference>
<evidence type="ECO:0000313" key="2">
    <source>
        <dbReference type="EMBL" id="CAA3013166.1"/>
    </source>
</evidence>
<keyword evidence="3" id="KW-1185">Reference proteome</keyword>
<reference evidence="2 3" key="1">
    <citation type="submission" date="2019-12" db="EMBL/GenBank/DDBJ databases">
        <authorList>
            <person name="Alioto T."/>
            <person name="Alioto T."/>
            <person name="Gomez Garrido J."/>
        </authorList>
    </citation>
    <scope>NUCLEOTIDE SEQUENCE [LARGE SCALE GENOMIC DNA]</scope>
</reference>
<keyword evidence="1" id="KW-0175">Coiled coil</keyword>
<dbReference type="InterPro" id="IPR042160">
    <property type="entry name" value="HD-Zip_IV"/>
</dbReference>
<dbReference type="OrthoDB" id="5973733at2759"/>